<protein>
    <submittedName>
        <fullName evidence="2">Uncharacterized protein</fullName>
    </submittedName>
</protein>
<dbReference type="Proteomes" id="UP000324800">
    <property type="component" value="Unassembled WGS sequence"/>
</dbReference>
<evidence type="ECO:0000313" key="2">
    <source>
        <dbReference type="EMBL" id="KAA6366004.1"/>
    </source>
</evidence>
<proteinExistence type="predicted"/>
<dbReference type="EMBL" id="SNRW01019840">
    <property type="protein sequence ID" value="KAA6366004.1"/>
    <property type="molecule type" value="Genomic_DNA"/>
</dbReference>
<evidence type="ECO:0000313" key="3">
    <source>
        <dbReference type="Proteomes" id="UP000324800"/>
    </source>
</evidence>
<feature type="region of interest" description="Disordered" evidence="1">
    <location>
        <begin position="40"/>
        <end position="63"/>
    </location>
</feature>
<feature type="non-terminal residue" evidence="2">
    <location>
        <position position="1"/>
    </location>
</feature>
<comment type="caution">
    <text evidence="2">The sequence shown here is derived from an EMBL/GenBank/DDBJ whole genome shotgun (WGS) entry which is preliminary data.</text>
</comment>
<accession>A0A5J4U6T5</accession>
<gene>
    <name evidence="2" type="ORF">EZS28_038469</name>
</gene>
<reference evidence="2 3" key="1">
    <citation type="submission" date="2019-03" db="EMBL/GenBank/DDBJ databases">
        <title>Single cell metagenomics reveals metabolic interactions within the superorganism composed of flagellate Streblomastix strix and complex community of Bacteroidetes bacteria on its surface.</title>
        <authorList>
            <person name="Treitli S.C."/>
            <person name="Kolisko M."/>
            <person name="Husnik F."/>
            <person name="Keeling P."/>
            <person name="Hampl V."/>
        </authorList>
    </citation>
    <scope>NUCLEOTIDE SEQUENCE [LARGE SCALE GENOMIC DNA]</scope>
    <source>
        <strain evidence="2">ST1C</strain>
    </source>
</reference>
<organism evidence="2 3">
    <name type="scientific">Streblomastix strix</name>
    <dbReference type="NCBI Taxonomy" id="222440"/>
    <lineage>
        <taxon>Eukaryota</taxon>
        <taxon>Metamonada</taxon>
        <taxon>Preaxostyla</taxon>
        <taxon>Oxymonadida</taxon>
        <taxon>Streblomastigidae</taxon>
        <taxon>Streblomastix</taxon>
    </lineage>
</organism>
<sequence>CLRVLTVCLRHGSLSYFSNGRPIGMGSSTEHPVPAAHLAISKQRGGARVSEGDGLQQSPQGDD</sequence>
<dbReference type="AlphaFoldDB" id="A0A5J4U6T5"/>
<evidence type="ECO:0000256" key="1">
    <source>
        <dbReference type="SAM" id="MobiDB-lite"/>
    </source>
</evidence>
<name>A0A5J4U6T5_9EUKA</name>